<comment type="caution">
    <text evidence="1">The sequence shown here is derived from an EMBL/GenBank/DDBJ whole genome shotgun (WGS) entry which is preliminary data.</text>
</comment>
<dbReference type="Proteomes" id="UP000824540">
    <property type="component" value="Unassembled WGS sequence"/>
</dbReference>
<keyword evidence="2" id="KW-1185">Reference proteome</keyword>
<dbReference type="AlphaFoldDB" id="A0A8T2MQX1"/>
<organism evidence="1 2">
    <name type="scientific">Albula glossodonta</name>
    <name type="common">roundjaw bonefish</name>
    <dbReference type="NCBI Taxonomy" id="121402"/>
    <lineage>
        <taxon>Eukaryota</taxon>
        <taxon>Metazoa</taxon>
        <taxon>Chordata</taxon>
        <taxon>Craniata</taxon>
        <taxon>Vertebrata</taxon>
        <taxon>Euteleostomi</taxon>
        <taxon>Actinopterygii</taxon>
        <taxon>Neopterygii</taxon>
        <taxon>Teleostei</taxon>
        <taxon>Albuliformes</taxon>
        <taxon>Albulidae</taxon>
        <taxon>Albula</taxon>
    </lineage>
</organism>
<name>A0A8T2MQX1_9TELE</name>
<proteinExistence type="predicted"/>
<gene>
    <name evidence="1" type="ORF">JZ751_015329</name>
</gene>
<sequence length="92" mass="10221">MLSGRLWRVIPVCHWPDVENFRHSDLDEQAGERVFTRADTCRYLENLIPSHRAAQPYDSRKATDTPRAAVGILADSSSACLVCRRGGGEGAH</sequence>
<dbReference type="EMBL" id="JAFBMS010002402">
    <property type="protein sequence ID" value="KAG9328301.1"/>
    <property type="molecule type" value="Genomic_DNA"/>
</dbReference>
<evidence type="ECO:0000313" key="2">
    <source>
        <dbReference type="Proteomes" id="UP000824540"/>
    </source>
</evidence>
<accession>A0A8T2MQX1</accession>
<reference evidence="1" key="1">
    <citation type="thesis" date="2021" institute="BYU ScholarsArchive" country="Provo, UT, USA">
        <title>Applications of and Algorithms for Genome Assembly and Genomic Analyses with an Emphasis on Marine Teleosts.</title>
        <authorList>
            <person name="Pickett B.D."/>
        </authorList>
    </citation>
    <scope>NUCLEOTIDE SEQUENCE</scope>
    <source>
        <strain evidence="1">HI-2016</strain>
    </source>
</reference>
<protein>
    <submittedName>
        <fullName evidence="1">Uncharacterized protein</fullName>
    </submittedName>
</protein>
<evidence type="ECO:0000313" key="1">
    <source>
        <dbReference type="EMBL" id="KAG9328301.1"/>
    </source>
</evidence>